<dbReference type="InterPro" id="IPR006600">
    <property type="entry name" value="HTH_CenpB_DNA-bd_dom"/>
</dbReference>
<dbReference type="PANTHER" id="PTHR19303">
    <property type="entry name" value="TRANSPOSON"/>
    <property type="match status" value="1"/>
</dbReference>
<reference evidence="3 4" key="1">
    <citation type="submission" date="2020-06" db="EMBL/GenBank/DDBJ databases">
        <title>Transcriptomic and genomic resources for Thalictrum thalictroides and T. hernandezii: Facilitating candidate gene discovery in an emerging model plant lineage.</title>
        <authorList>
            <person name="Arias T."/>
            <person name="Riano-Pachon D.M."/>
            <person name="Di Stilio V.S."/>
        </authorList>
    </citation>
    <scope>NUCLEOTIDE SEQUENCE [LARGE SCALE GENOMIC DNA]</scope>
    <source>
        <strain evidence="4">cv. WT478/WT964</strain>
        <tissue evidence="3">Leaves</tissue>
    </source>
</reference>
<accession>A0A7J6WC94</accession>
<proteinExistence type="predicted"/>
<sequence>MPKKGGSYVTMTEQMRIDLCNKKNREPWQSHKELMSWLEDEHGIKVTQGTISNTLKRSVALLDKDENSTNLSNKHQKTVRYPMMEQALAQWFVVHQEKATMTGDLIIEKGQRFLDELYPNHDPFVFSNGWLASFKLRHKIQSFRQFGESGSVDTELLAQSLPEIRKKLDTYELNNIYNMDETGLFYRMQVNSFKHAHLILKILA</sequence>
<dbReference type="Pfam" id="PF18107">
    <property type="entry name" value="HTH_ABP1_N"/>
    <property type="match status" value="1"/>
</dbReference>
<feature type="domain" description="HTH CENPB-type" evidence="2">
    <location>
        <begin position="72"/>
        <end position="144"/>
    </location>
</feature>
<evidence type="ECO:0000259" key="2">
    <source>
        <dbReference type="PROSITE" id="PS51253"/>
    </source>
</evidence>
<gene>
    <name evidence="3" type="ORF">FRX31_015360</name>
</gene>
<keyword evidence="1" id="KW-0238">DNA-binding</keyword>
<evidence type="ECO:0000256" key="1">
    <source>
        <dbReference type="ARBA" id="ARBA00023125"/>
    </source>
</evidence>
<organism evidence="3 4">
    <name type="scientific">Thalictrum thalictroides</name>
    <name type="common">Rue-anemone</name>
    <name type="synonym">Anemone thalictroides</name>
    <dbReference type="NCBI Taxonomy" id="46969"/>
    <lineage>
        <taxon>Eukaryota</taxon>
        <taxon>Viridiplantae</taxon>
        <taxon>Streptophyta</taxon>
        <taxon>Embryophyta</taxon>
        <taxon>Tracheophyta</taxon>
        <taxon>Spermatophyta</taxon>
        <taxon>Magnoliopsida</taxon>
        <taxon>Ranunculales</taxon>
        <taxon>Ranunculaceae</taxon>
        <taxon>Thalictroideae</taxon>
        <taxon>Thalictrum</taxon>
    </lineage>
</organism>
<dbReference type="OrthoDB" id="1696553at2759"/>
<name>A0A7J6WC94_THATH</name>
<protein>
    <recommendedName>
        <fullName evidence="2">HTH CENPB-type domain-containing protein</fullName>
    </recommendedName>
</protein>
<evidence type="ECO:0000313" key="4">
    <source>
        <dbReference type="Proteomes" id="UP000554482"/>
    </source>
</evidence>
<dbReference type="InterPro" id="IPR009057">
    <property type="entry name" value="Homeodomain-like_sf"/>
</dbReference>
<dbReference type="Proteomes" id="UP000554482">
    <property type="component" value="Unassembled WGS sequence"/>
</dbReference>
<dbReference type="InterPro" id="IPR041188">
    <property type="entry name" value="HTH_ABP1_N"/>
</dbReference>
<dbReference type="PANTHER" id="PTHR19303:SF73">
    <property type="entry name" value="PROTEIN PDC2"/>
    <property type="match status" value="1"/>
</dbReference>
<dbReference type="Gene3D" id="1.10.10.60">
    <property type="entry name" value="Homeodomain-like"/>
    <property type="match status" value="2"/>
</dbReference>
<dbReference type="PROSITE" id="PS51253">
    <property type="entry name" value="HTH_CENPB"/>
    <property type="match status" value="1"/>
</dbReference>
<dbReference type="AlphaFoldDB" id="A0A7J6WC94"/>
<dbReference type="GO" id="GO:0005634">
    <property type="term" value="C:nucleus"/>
    <property type="evidence" value="ECO:0007669"/>
    <property type="project" value="TreeGrafter"/>
</dbReference>
<dbReference type="Pfam" id="PF03221">
    <property type="entry name" value="HTH_Tnp_Tc5"/>
    <property type="match status" value="1"/>
</dbReference>
<dbReference type="SMART" id="SM00674">
    <property type="entry name" value="CENPB"/>
    <property type="match status" value="1"/>
</dbReference>
<comment type="caution">
    <text evidence="3">The sequence shown here is derived from an EMBL/GenBank/DDBJ whole genome shotgun (WGS) entry which is preliminary data.</text>
</comment>
<keyword evidence="4" id="KW-1185">Reference proteome</keyword>
<evidence type="ECO:0000313" key="3">
    <source>
        <dbReference type="EMBL" id="KAF5195054.1"/>
    </source>
</evidence>
<dbReference type="EMBL" id="JABWDY010017892">
    <property type="protein sequence ID" value="KAF5195054.1"/>
    <property type="molecule type" value="Genomic_DNA"/>
</dbReference>
<dbReference type="InterPro" id="IPR050863">
    <property type="entry name" value="CenT-Element_Derived"/>
</dbReference>
<dbReference type="SUPFAM" id="SSF46689">
    <property type="entry name" value="Homeodomain-like"/>
    <property type="match status" value="1"/>
</dbReference>
<dbReference type="GO" id="GO:0003677">
    <property type="term" value="F:DNA binding"/>
    <property type="evidence" value="ECO:0007669"/>
    <property type="project" value="UniProtKB-KW"/>
</dbReference>